<reference evidence="4" key="2">
    <citation type="submission" date="2023-12" db="EMBL/GenBank/DDBJ databases">
        <authorList>
            <person name="Sun Q."/>
            <person name="Inoue M."/>
        </authorList>
    </citation>
    <scope>NUCLEOTIDE SEQUENCE</scope>
    <source>
        <strain evidence="4">JCM 17590</strain>
    </source>
</reference>
<keyword evidence="5" id="KW-1185">Reference proteome</keyword>
<comment type="caution">
    <text evidence="4">The sequence shown here is derived from an EMBL/GenBank/DDBJ whole genome shotgun (WGS) entry which is preliminary data.</text>
</comment>
<name>A0ABP7ZET3_9MICO</name>
<dbReference type="CDD" id="cd02440">
    <property type="entry name" value="AdoMet_MTases"/>
    <property type="match status" value="1"/>
</dbReference>
<sequence length="234" mass="25124">MSEAADFDAARAETVRYHREFYASADIGTPGSWLAKPHRLVLDALDLVDQTRPVIAYDLGAGVGRHTIPIVERVHSGSTVIAVDLLPDALERLKSHLPASPQIEVQTVAADLADYQFDEPADLVVAFSAIEHLPDLDTIAALLARIARATAPGGVVAIGIIGDRREVTTDGEERPALLESGITSDQASALLSGAFTDFTVMQQWSAPATVKERRDGQEYVLTSTLVTFLAQRPA</sequence>
<evidence type="ECO:0000259" key="3">
    <source>
        <dbReference type="Pfam" id="PF13649"/>
    </source>
</evidence>
<dbReference type="PANTHER" id="PTHR43861">
    <property type="entry name" value="TRANS-ACONITATE 2-METHYLTRANSFERASE-RELATED"/>
    <property type="match status" value="1"/>
</dbReference>
<dbReference type="SUPFAM" id="SSF53335">
    <property type="entry name" value="S-adenosyl-L-methionine-dependent methyltransferases"/>
    <property type="match status" value="1"/>
</dbReference>
<dbReference type="Pfam" id="PF13649">
    <property type="entry name" value="Methyltransf_25"/>
    <property type="match status" value="1"/>
</dbReference>
<dbReference type="Gene3D" id="3.40.50.150">
    <property type="entry name" value="Vaccinia Virus protein VP39"/>
    <property type="match status" value="1"/>
</dbReference>
<keyword evidence="1 4" id="KW-0489">Methyltransferase</keyword>
<dbReference type="PANTHER" id="PTHR43861:SF1">
    <property type="entry name" value="TRANS-ACONITATE 2-METHYLTRANSFERASE"/>
    <property type="match status" value="1"/>
</dbReference>
<dbReference type="InterPro" id="IPR041698">
    <property type="entry name" value="Methyltransf_25"/>
</dbReference>
<evidence type="ECO:0000313" key="5">
    <source>
        <dbReference type="Proteomes" id="UP001415169"/>
    </source>
</evidence>
<dbReference type="EMBL" id="BAABBV010000001">
    <property type="protein sequence ID" value="GAA4155222.1"/>
    <property type="molecule type" value="Genomic_DNA"/>
</dbReference>
<protein>
    <submittedName>
        <fullName evidence="4">Class I SAM-dependent methyltransferase</fullName>
    </submittedName>
</protein>
<dbReference type="GO" id="GO:0032259">
    <property type="term" value="P:methylation"/>
    <property type="evidence" value="ECO:0007669"/>
    <property type="project" value="UniProtKB-KW"/>
</dbReference>
<evidence type="ECO:0000256" key="2">
    <source>
        <dbReference type="ARBA" id="ARBA00022679"/>
    </source>
</evidence>
<accession>A0ABP7ZET3</accession>
<evidence type="ECO:0000256" key="1">
    <source>
        <dbReference type="ARBA" id="ARBA00022603"/>
    </source>
</evidence>
<organism evidence="4 5">
    <name type="scientific">Gryllotalpicola daejeonensis</name>
    <dbReference type="NCBI Taxonomy" id="993087"/>
    <lineage>
        <taxon>Bacteria</taxon>
        <taxon>Bacillati</taxon>
        <taxon>Actinomycetota</taxon>
        <taxon>Actinomycetes</taxon>
        <taxon>Micrococcales</taxon>
        <taxon>Microbacteriaceae</taxon>
        <taxon>Gryllotalpicola</taxon>
    </lineage>
</organism>
<feature type="domain" description="Methyltransferase" evidence="3">
    <location>
        <begin position="58"/>
        <end position="154"/>
    </location>
</feature>
<evidence type="ECO:0000313" key="4">
    <source>
        <dbReference type="EMBL" id="GAA4155222.1"/>
    </source>
</evidence>
<keyword evidence="2" id="KW-0808">Transferase</keyword>
<dbReference type="RefSeq" id="WP_344790055.1">
    <property type="nucleotide sequence ID" value="NZ_BAABBV010000001.1"/>
</dbReference>
<gene>
    <name evidence="4" type="ORF">GCM10022286_03880</name>
</gene>
<dbReference type="GO" id="GO:0008168">
    <property type="term" value="F:methyltransferase activity"/>
    <property type="evidence" value="ECO:0007669"/>
    <property type="project" value="UniProtKB-KW"/>
</dbReference>
<dbReference type="Proteomes" id="UP001415169">
    <property type="component" value="Unassembled WGS sequence"/>
</dbReference>
<reference evidence="4" key="1">
    <citation type="journal article" date="2014" name="Int. J. Syst. Evol. Microbiol.">
        <title>Complete genome of a new Firmicutes species belonging to the dominant human colonic microbiota ('Ruminococcus bicirculans') reveals two chromosomes and a selective capacity to utilize plant glucans.</title>
        <authorList>
            <consortium name="NISC Comparative Sequencing Program"/>
            <person name="Wegmann U."/>
            <person name="Louis P."/>
            <person name="Goesmann A."/>
            <person name="Henrissat B."/>
            <person name="Duncan S.H."/>
            <person name="Flint H.J."/>
        </authorList>
    </citation>
    <scope>NUCLEOTIDE SEQUENCE</scope>
    <source>
        <strain evidence="4">JCM 17590</strain>
    </source>
</reference>
<dbReference type="InterPro" id="IPR029063">
    <property type="entry name" value="SAM-dependent_MTases_sf"/>
</dbReference>
<proteinExistence type="predicted"/>